<dbReference type="PANTHER" id="PTHR13014">
    <property type="entry name" value="MITOCHONDRIAL 28S RIBOSOMAL PROTEIN S30/P52 PRO-APOTOTIC PROTEIN"/>
    <property type="match status" value="1"/>
</dbReference>
<keyword evidence="2 5" id="KW-0689">Ribosomal protein</keyword>
<dbReference type="GO" id="GO:0003735">
    <property type="term" value="F:structural constituent of ribosome"/>
    <property type="evidence" value="ECO:0007669"/>
    <property type="project" value="InterPro"/>
</dbReference>
<evidence type="ECO:0000313" key="5">
    <source>
        <dbReference type="EMBL" id="ODM92751.1"/>
    </source>
</evidence>
<dbReference type="PANTHER" id="PTHR13014:SF3">
    <property type="entry name" value="LARGE RIBOSOMAL SUBUNIT PROTEIN ML65"/>
    <property type="match status" value="1"/>
</dbReference>
<gene>
    <name evidence="5" type="ORF">Ocin01_13927</name>
</gene>
<evidence type="ECO:0000256" key="4">
    <source>
        <dbReference type="ARBA" id="ARBA00023274"/>
    </source>
</evidence>
<name>A0A1D2MIJ6_ORCCI</name>
<dbReference type="STRING" id="48709.A0A1D2MIJ6"/>
<comment type="subcellular location">
    <subcellularLocation>
        <location evidence="1">Mitochondrion</location>
    </subcellularLocation>
</comment>
<organism evidence="5 6">
    <name type="scientific">Orchesella cincta</name>
    <name type="common">Springtail</name>
    <name type="synonym">Podura cincta</name>
    <dbReference type="NCBI Taxonomy" id="48709"/>
    <lineage>
        <taxon>Eukaryota</taxon>
        <taxon>Metazoa</taxon>
        <taxon>Ecdysozoa</taxon>
        <taxon>Arthropoda</taxon>
        <taxon>Hexapoda</taxon>
        <taxon>Collembola</taxon>
        <taxon>Entomobryomorpha</taxon>
        <taxon>Entomobryoidea</taxon>
        <taxon>Orchesellidae</taxon>
        <taxon>Orchesellinae</taxon>
        <taxon>Orchesella</taxon>
    </lineage>
</organism>
<keyword evidence="6" id="KW-1185">Reference proteome</keyword>
<dbReference type="OrthoDB" id="6041973at2759"/>
<accession>A0A1D2MIJ6</accession>
<dbReference type="AlphaFoldDB" id="A0A1D2MIJ6"/>
<dbReference type="EMBL" id="LJIJ01001156">
    <property type="protein sequence ID" value="ODM92751.1"/>
    <property type="molecule type" value="Genomic_DNA"/>
</dbReference>
<comment type="caution">
    <text evidence="5">The sequence shown here is derived from an EMBL/GenBank/DDBJ whole genome shotgun (WGS) entry which is preliminary data.</text>
</comment>
<dbReference type="OMA" id="NICWISP"/>
<evidence type="ECO:0000256" key="1">
    <source>
        <dbReference type="ARBA" id="ARBA00004173"/>
    </source>
</evidence>
<dbReference type="Pfam" id="PF07147">
    <property type="entry name" value="PDCD9"/>
    <property type="match status" value="1"/>
</dbReference>
<dbReference type="Proteomes" id="UP000094527">
    <property type="component" value="Unassembled WGS sequence"/>
</dbReference>
<reference evidence="5 6" key="1">
    <citation type="journal article" date="2016" name="Genome Biol. Evol.">
        <title>Gene Family Evolution Reflects Adaptation to Soil Environmental Stressors in the Genome of the Collembolan Orchesella cincta.</title>
        <authorList>
            <person name="Faddeeva-Vakhrusheva A."/>
            <person name="Derks M.F."/>
            <person name="Anvar S.Y."/>
            <person name="Agamennone V."/>
            <person name="Suring W."/>
            <person name="Smit S."/>
            <person name="van Straalen N.M."/>
            <person name="Roelofs D."/>
        </authorList>
    </citation>
    <scope>NUCLEOTIDE SEQUENCE [LARGE SCALE GENOMIC DNA]</scope>
    <source>
        <tissue evidence="5">Mixed pool</tissue>
    </source>
</reference>
<evidence type="ECO:0000313" key="6">
    <source>
        <dbReference type="Proteomes" id="UP000094527"/>
    </source>
</evidence>
<sequence length="646" mass="75520">MFCRSVTSKLRCDRRRCCPITSTSTVLSQGVQQVTNRNSSTLTTPTSPFMNMSPFLMQRRGRSQTRFAYPEGMKAYEDDWTEEAEYPEIDPEIHTWNEYRRKRLQDELDFHMKIRKATCPEAKNLELNMPKQFGYKVFRITEDTFDYDSLAAYKFVTRTHIASNTQLPSQYSAPVLEEQVKHYLEKVKKPIWDVLQFELNTPRSCESDFNEFPHTIDLKKSQSIISQINRVILTVLGQEIEHLKDSQVDSQPNIEAFWQMGGLEPSFRRRNQRKGNEKKKTYYKLKDIKIDDPVEGHLHYIGSPLLQVRCKDPPKNFVSPTDPVCSRSHEEFPDRFPHFLEAYGFRFAENSRFASIIPGHWSGDLHRCNLLAYHGRSHLLAGERVDNKYWSATEENEEALCSQAMLVSFGRLLSQAFYHGFDQFGDLEYPFSTQTVITNGLDWSFFAYQLNTIKFHRLALAKNQKQNVMWGTQSESIFDKENPNELNVNVLGNILKFYLNTPVPVDVENATPYLTSRIQDWDDDKERVLTFFNFREQVCQRIYRTDNLLKFRPPEMYEYEKIYKFYFNTMPIEPRRRFFELPSGFPGSQPWNEPYKLKDPLYESKGIVRLKAEVAARKEKEAIEAAKAADGLKFGVAPAKSGGRRR</sequence>
<dbReference type="GO" id="GO:0005762">
    <property type="term" value="C:mitochondrial large ribosomal subunit"/>
    <property type="evidence" value="ECO:0007669"/>
    <property type="project" value="TreeGrafter"/>
</dbReference>
<protein>
    <submittedName>
        <fullName evidence="5">28S ribosomal protein S30, mitochondrial</fullName>
    </submittedName>
</protein>
<evidence type="ECO:0000256" key="3">
    <source>
        <dbReference type="ARBA" id="ARBA00023128"/>
    </source>
</evidence>
<dbReference type="InterPro" id="IPR010793">
    <property type="entry name" value="Ribosomal_mL37/mL65"/>
</dbReference>
<dbReference type="InterPro" id="IPR039982">
    <property type="entry name" value="Ribosomal_mL65"/>
</dbReference>
<keyword evidence="3" id="KW-0496">Mitochondrion</keyword>
<proteinExistence type="predicted"/>
<evidence type="ECO:0000256" key="2">
    <source>
        <dbReference type="ARBA" id="ARBA00022980"/>
    </source>
</evidence>
<keyword evidence="4" id="KW-0687">Ribonucleoprotein</keyword>
<dbReference type="GO" id="GO:0006412">
    <property type="term" value="P:translation"/>
    <property type="evidence" value="ECO:0007669"/>
    <property type="project" value="InterPro"/>
</dbReference>